<evidence type="ECO:0000313" key="2">
    <source>
        <dbReference type="Proteomes" id="UP000410049"/>
    </source>
</evidence>
<dbReference type="AlphaFoldDB" id="A0A5M9ZJU3"/>
<name>A0A5M9ZJU3_9BIFI</name>
<comment type="caution">
    <text evidence="1">The sequence shown here is derived from an EMBL/GenBank/DDBJ whole genome shotgun (WGS) entry which is preliminary data.</text>
</comment>
<protein>
    <recommendedName>
        <fullName evidence="3">CTP synthase</fullName>
    </recommendedName>
</protein>
<dbReference type="Proteomes" id="UP000410049">
    <property type="component" value="Unassembled WGS sequence"/>
</dbReference>
<dbReference type="RefSeq" id="WP_150379493.1">
    <property type="nucleotide sequence ID" value="NZ_RZUH01000005.1"/>
</dbReference>
<sequence length="325" mass="36256">MKTHKGITSLIQTAESERRCAYSRRSSEQAALRRRAKAGELVNTYAGAPSLYATAEYWRALTPPERTLHIAKALAHAHPQWVFGGLTAASAYGFEHQWRLHDGSVSIMTSTHGSRSNHRRLHHVYAHDAQSTAMRHEDTGLLLTPPAKTLLDCAQRYDFRFALPMFDSAFGMGITGDHITEQCASHPTADAGTIIRLLRHVNPNSENGGESFARGTMIECGFPTPRIQVPVKDPATGASYRADFVWRLEDGRTVVAEYDGTRKYVDPEMTDNRSVQETIAKERERDAGLKRAGASEVVHFTYEDTLDRTPLEIKLLRAGIPQTKR</sequence>
<reference evidence="1 2" key="1">
    <citation type="journal article" date="2019" name="Syst. Appl. Microbiol.">
        <title>Characterization of Bifidobacterium species in feaces of the Egyptian fruit bat: Description of B. vespertilionis sp. nov. and B. rousetti sp. nov.</title>
        <authorList>
            <person name="Modesto M."/>
            <person name="Satti M."/>
            <person name="Watanabe K."/>
            <person name="Puglisi E."/>
            <person name="Morelli L."/>
            <person name="Huang C.-H."/>
            <person name="Liou J.-S."/>
            <person name="Miyashita M."/>
            <person name="Tamura T."/>
            <person name="Saito S."/>
            <person name="Mori K."/>
            <person name="Huang L."/>
            <person name="Sciavilla P."/>
            <person name="Sandri C."/>
            <person name="Spiezio C."/>
            <person name="Vitali F."/>
            <person name="Cavalieri D."/>
            <person name="Perpetuini G."/>
            <person name="Tofalo R."/>
            <person name="Bonetti A."/>
            <person name="Arita M."/>
            <person name="Mattarelli P."/>
        </authorList>
    </citation>
    <scope>NUCLEOTIDE SEQUENCE [LARGE SCALE GENOMIC DNA]</scope>
    <source>
        <strain evidence="1 2">RST17</strain>
    </source>
</reference>
<gene>
    <name evidence="1" type="ORF">EMO91_08010</name>
</gene>
<evidence type="ECO:0008006" key="3">
    <source>
        <dbReference type="Google" id="ProtNLM"/>
    </source>
</evidence>
<dbReference type="EMBL" id="RZUH01000005">
    <property type="protein sequence ID" value="KAA8827765.1"/>
    <property type="molecule type" value="Genomic_DNA"/>
</dbReference>
<organism evidence="1 2">
    <name type="scientific">Bifidobacterium myosotis</name>
    <dbReference type="NCBI Taxonomy" id="1630166"/>
    <lineage>
        <taxon>Bacteria</taxon>
        <taxon>Bacillati</taxon>
        <taxon>Actinomycetota</taxon>
        <taxon>Actinomycetes</taxon>
        <taxon>Bifidobacteriales</taxon>
        <taxon>Bifidobacteriaceae</taxon>
        <taxon>Bifidobacterium</taxon>
    </lineage>
</organism>
<proteinExistence type="predicted"/>
<evidence type="ECO:0000313" key="1">
    <source>
        <dbReference type="EMBL" id="KAA8827765.1"/>
    </source>
</evidence>
<accession>A0A5M9ZJU3</accession>